<comment type="caution">
    <text evidence="1">The sequence shown here is derived from an EMBL/GenBank/DDBJ whole genome shotgun (WGS) entry which is preliminary data.</text>
</comment>
<organism evidence="1 2">
    <name type="scientific">Rotaria magnacalcarata</name>
    <dbReference type="NCBI Taxonomy" id="392030"/>
    <lineage>
        <taxon>Eukaryota</taxon>
        <taxon>Metazoa</taxon>
        <taxon>Spiralia</taxon>
        <taxon>Gnathifera</taxon>
        <taxon>Rotifera</taxon>
        <taxon>Eurotatoria</taxon>
        <taxon>Bdelloidea</taxon>
        <taxon>Philodinida</taxon>
        <taxon>Philodinidae</taxon>
        <taxon>Rotaria</taxon>
    </lineage>
</organism>
<protein>
    <submittedName>
        <fullName evidence="1">Uncharacterized protein</fullName>
    </submittedName>
</protein>
<accession>A0A8S3G196</accession>
<evidence type="ECO:0000313" key="1">
    <source>
        <dbReference type="EMBL" id="CAF5148562.1"/>
    </source>
</evidence>
<evidence type="ECO:0000313" key="2">
    <source>
        <dbReference type="Proteomes" id="UP000681967"/>
    </source>
</evidence>
<name>A0A8S3G196_9BILA</name>
<sequence>MKFLLQDDKCQLVNENKSQLSDNLVLSDAHLTCYCETSVTKYFVLCQPKPILVEFELNAQTWLHFYVYLS</sequence>
<proteinExistence type="predicted"/>
<dbReference type="AlphaFoldDB" id="A0A8S3G196"/>
<gene>
    <name evidence="1" type="ORF">BYL167_LOCUS71773</name>
</gene>
<reference evidence="1" key="1">
    <citation type="submission" date="2021-02" db="EMBL/GenBank/DDBJ databases">
        <authorList>
            <person name="Nowell W R."/>
        </authorList>
    </citation>
    <scope>NUCLEOTIDE SEQUENCE</scope>
</reference>
<dbReference type="EMBL" id="CAJOBH010256348">
    <property type="protein sequence ID" value="CAF5148562.1"/>
    <property type="molecule type" value="Genomic_DNA"/>
</dbReference>
<dbReference type="Proteomes" id="UP000681967">
    <property type="component" value="Unassembled WGS sequence"/>
</dbReference>
<feature type="non-terminal residue" evidence="1">
    <location>
        <position position="1"/>
    </location>
</feature>